<feature type="region of interest" description="Disordered" evidence="13">
    <location>
        <begin position="147"/>
        <end position="175"/>
    </location>
</feature>
<comment type="caution">
    <text evidence="14">The sequence shown here is derived from an EMBL/GenBank/DDBJ whole genome shotgun (WGS) entry which is preliminary data.</text>
</comment>
<evidence type="ECO:0000256" key="10">
    <source>
        <dbReference type="ARBA" id="ARBA00064380"/>
    </source>
</evidence>
<organism evidence="14 15">
    <name type="scientific">Crotalus adamanteus</name>
    <name type="common">Eastern diamondback rattlesnake</name>
    <dbReference type="NCBI Taxonomy" id="8729"/>
    <lineage>
        <taxon>Eukaryota</taxon>
        <taxon>Metazoa</taxon>
        <taxon>Chordata</taxon>
        <taxon>Craniata</taxon>
        <taxon>Vertebrata</taxon>
        <taxon>Euteleostomi</taxon>
        <taxon>Lepidosauria</taxon>
        <taxon>Squamata</taxon>
        <taxon>Bifurcata</taxon>
        <taxon>Unidentata</taxon>
        <taxon>Episquamata</taxon>
        <taxon>Toxicofera</taxon>
        <taxon>Serpentes</taxon>
        <taxon>Colubroidea</taxon>
        <taxon>Viperidae</taxon>
        <taxon>Crotalinae</taxon>
        <taxon>Crotalus</taxon>
    </lineage>
</organism>
<dbReference type="GO" id="GO:0005793">
    <property type="term" value="C:endoplasmic reticulum-Golgi intermediate compartment"/>
    <property type="evidence" value="ECO:0007669"/>
    <property type="project" value="UniProtKB-SubCell"/>
</dbReference>
<reference evidence="14 15" key="1">
    <citation type="journal article" date="2024" name="Proc. Natl. Acad. Sci. U.S.A.">
        <title>The genetic regulatory architecture and epigenomic basis for age-related changes in rattlesnake venom.</title>
        <authorList>
            <person name="Hogan M.P."/>
            <person name="Holding M.L."/>
            <person name="Nystrom G.S."/>
            <person name="Colston T.J."/>
            <person name="Bartlett D.A."/>
            <person name="Mason A.J."/>
            <person name="Ellsworth S.A."/>
            <person name="Rautsaw R.M."/>
            <person name="Lawrence K.C."/>
            <person name="Strickland J.L."/>
            <person name="He B."/>
            <person name="Fraser P."/>
            <person name="Margres M.J."/>
            <person name="Gilbert D.M."/>
            <person name="Gibbs H.L."/>
            <person name="Parkinson C.L."/>
            <person name="Rokyta D.R."/>
        </authorList>
    </citation>
    <scope>NUCLEOTIDE SEQUENCE [LARGE SCALE GENOMIC DNA]</scope>
    <source>
        <strain evidence="14">DRR0105</strain>
    </source>
</reference>
<evidence type="ECO:0000256" key="6">
    <source>
        <dbReference type="ARBA" id="ARBA00023054"/>
    </source>
</evidence>
<dbReference type="AlphaFoldDB" id="A0AAW1C1H6"/>
<comment type="subunit">
    <text evidence="10">Accessory component of the multisubunit proton-transporting vacuolar (V)-ATPase protein pump.</text>
</comment>
<accession>A0AAW1C1H6</accession>
<sequence>MGREGISFGQFYRFKREPITTLARNIRGHSLLKEMAPAGDVGQIEICEELDRIILHLFDALEMLQTKREAFNSMVEQGWFSLSKSRYAMGNKSVSTLQYGHQMTPLIRIETSKAEDGQTQFQVIAEDSFKGKVESPAFVEEIGPSEQVLRRRKGPGKTEDAAQPQNTASQPAETLGHQDPLNWFGILVPQSLRQAQKTFREGIHLAAEIASIQSEIEATRSYYQSLLEKKQKLPFNRGRYAFTAAFQKVLRYGTGRGGRRRTRRNKGKVLPAPCSCKATKPGKGFLCPVSAAHEKASLPPFLSPKFPCWRSDREHRQGSTVYTQGRPKRPLFKANVVKLKGRYVDLTCSELQNDLFFHFLVERYKNKGYRSLRITMATMKGRLPASAGSYLHRIFFPTRCPIQASEDARLLAGSDPNLMGRDNGDDGAGGLQMGLSLCL</sequence>
<feature type="compositionally biased region" description="Polar residues" evidence="13">
    <location>
        <begin position="163"/>
        <end position="172"/>
    </location>
</feature>
<dbReference type="Proteomes" id="UP001474421">
    <property type="component" value="Unassembled WGS sequence"/>
</dbReference>
<keyword evidence="15" id="KW-1185">Reference proteome</keyword>
<evidence type="ECO:0000313" key="15">
    <source>
        <dbReference type="Proteomes" id="UP001474421"/>
    </source>
</evidence>
<evidence type="ECO:0000256" key="4">
    <source>
        <dbReference type="ARBA" id="ARBA00022753"/>
    </source>
</evidence>
<dbReference type="GO" id="GO:0005768">
    <property type="term" value="C:endosome"/>
    <property type="evidence" value="ECO:0007669"/>
    <property type="project" value="UniProtKB-SubCell"/>
</dbReference>
<evidence type="ECO:0000256" key="7">
    <source>
        <dbReference type="ARBA" id="ARBA00023228"/>
    </source>
</evidence>
<evidence type="ECO:0000256" key="9">
    <source>
        <dbReference type="ARBA" id="ARBA00046287"/>
    </source>
</evidence>
<evidence type="ECO:0000256" key="8">
    <source>
        <dbReference type="ARBA" id="ARBA00023329"/>
    </source>
</evidence>
<dbReference type="GO" id="GO:0070072">
    <property type="term" value="P:vacuolar proton-transporting V-type ATPase complex assembly"/>
    <property type="evidence" value="ECO:0007669"/>
    <property type="project" value="InterPro"/>
</dbReference>
<dbReference type="InterPro" id="IPR040357">
    <property type="entry name" value="Vma22/CCDC115"/>
</dbReference>
<dbReference type="PANTHER" id="PTHR31996:SF2">
    <property type="entry name" value="COILED-COIL DOMAIN-CONTAINING PROTEIN 115"/>
    <property type="match status" value="1"/>
</dbReference>
<gene>
    <name evidence="14" type="ORF">NXF25_006264</name>
</gene>
<keyword evidence="5" id="KW-0256">Endoplasmic reticulum</keyword>
<keyword evidence="8" id="KW-0968">Cytoplasmic vesicle</keyword>
<dbReference type="PANTHER" id="PTHR31996">
    <property type="entry name" value="COILED-COIL DOMAIN-CONTAINING PROTEIN 115"/>
    <property type="match status" value="1"/>
</dbReference>
<proteinExistence type="predicted"/>
<dbReference type="Pfam" id="PF21730">
    <property type="entry name" value="Vma22_CCDC115"/>
    <property type="match status" value="1"/>
</dbReference>
<evidence type="ECO:0000256" key="1">
    <source>
        <dbReference type="ARBA" id="ARBA00004177"/>
    </source>
</evidence>
<comment type="subcellular location">
    <subcellularLocation>
        <location evidence="9">Cytoplasmic vesicle</location>
        <location evidence="9">COPI-coated vesicle</location>
    </subcellularLocation>
    <subcellularLocation>
        <location evidence="3">Endoplasmic reticulum-Golgi intermediate compartment</location>
    </subcellularLocation>
    <subcellularLocation>
        <location evidence="1">Endosome</location>
    </subcellularLocation>
    <subcellularLocation>
        <location evidence="2">Lysosome</location>
    </subcellularLocation>
</comment>
<dbReference type="EMBL" id="JAOTOJ010000002">
    <property type="protein sequence ID" value="KAK9407490.1"/>
    <property type="molecule type" value="Genomic_DNA"/>
</dbReference>
<evidence type="ECO:0000256" key="5">
    <source>
        <dbReference type="ARBA" id="ARBA00022824"/>
    </source>
</evidence>
<protein>
    <recommendedName>
        <fullName evidence="11">Vacuolar ATPase assembly protein VMA22</fullName>
    </recommendedName>
    <alternativeName>
        <fullName evidence="12">Coiled-coil domain-containing protein 115</fullName>
    </alternativeName>
</protein>
<dbReference type="GO" id="GO:0051082">
    <property type="term" value="F:unfolded protein binding"/>
    <property type="evidence" value="ECO:0007669"/>
    <property type="project" value="TreeGrafter"/>
</dbReference>
<evidence type="ECO:0000256" key="12">
    <source>
        <dbReference type="ARBA" id="ARBA00093646"/>
    </source>
</evidence>
<name>A0AAW1C1H6_CROAD</name>
<evidence type="ECO:0000256" key="2">
    <source>
        <dbReference type="ARBA" id="ARBA00004371"/>
    </source>
</evidence>
<evidence type="ECO:0000256" key="11">
    <source>
        <dbReference type="ARBA" id="ARBA00093634"/>
    </source>
</evidence>
<evidence type="ECO:0000256" key="13">
    <source>
        <dbReference type="SAM" id="MobiDB-lite"/>
    </source>
</evidence>
<keyword evidence="7" id="KW-0458">Lysosome</keyword>
<keyword evidence="6" id="KW-0175">Coiled coil</keyword>
<dbReference type="FunFam" id="1.10.287.3240:FF:000005">
    <property type="entry name" value="coiled-coil domain-containing protein 115"/>
    <property type="match status" value="1"/>
</dbReference>
<dbReference type="GO" id="GO:0005764">
    <property type="term" value="C:lysosome"/>
    <property type="evidence" value="ECO:0007669"/>
    <property type="project" value="UniProtKB-SubCell"/>
</dbReference>
<dbReference type="Gene3D" id="1.10.287.3240">
    <property type="match status" value="1"/>
</dbReference>
<evidence type="ECO:0000256" key="3">
    <source>
        <dbReference type="ARBA" id="ARBA00004399"/>
    </source>
</evidence>
<keyword evidence="4" id="KW-0967">Endosome</keyword>
<evidence type="ECO:0000313" key="14">
    <source>
        <dbReference type="EMBL" id="KAK9407490.1"/>
    </source>
</evidence>
<dbReference type="GO" id="GO:0030137">
    <property type="term" value="C:COPI-coated vesicle"/>
    <property type="evidence" value="ECO:0007669"/>
    <property type="project" value="UniProtKB-SubCell"/>
</dbReference>